<protein>
    <submittedName>
        <fullName evidence="1">Uncharacterized protein</fullName>
    </submittedName>
</protein>
<keyword evidence="2" id="KW-1185">Reference proteome</keyword>
<reference evidence="1 2" key="1">
    <citation type="journal article" date="2021" name="Hortic Res">
        <title>High-quality reference genome and annotation aids understanding of berry development for evergreen blueberry (Vaccinium darrowii).</title>
        <authorList>
            <person name="Yu J."/>
            <person name="Hulse-Kemp A.M."/>
            <person name="Babiker E."/>
            <person name="Staton M."/>
        </authorList>
    </citation>
    <scope>NUCLEOTIDE SEQUENCE [LARGE SCALE GENOMIC DNA]</scope>
    <source>
        <strain evidence="2">cv. NJ 8807/NJ 8810</strain>
        <tissue evidence="1">Young leaf</tissue>
    </source>
</reference>
<proteinExistence type="predicted"/>
<name>A0ACB7XR26_9ERIC</name>
<sequence length="146" mass="15806">MSHHSGTFVILCIVKDRSAMGVMRRVQQKKRVSFATKTAIAIAFLLFASPSALSLHPTRQLSGGVTQEGEGIAKSNIPSESEAPERVVTQRRPRGPGSAPPKCIAKCGSCKPCQPVRVVIQPGVSTPLEYYPVAWRCKCGNKLFMP</sequence>
<gene>
    <name evidence="1" type="ORF">Vadar_010556</name>
</gene>
<accession>A0ACB7XR26</accession>
<evidence type="ECO:0000313" key="2">
    <source>
        <dbReference type="Proteomes" id="UP000828048"/>
    </source>
</evidence>
<evidence type="ECO:0000313" key="1">
    <source>
        <dbReference type="EMBL" id="KAH7842913.1"/>
    </source>
</evidence>
<dbReference type="EMBL" id="CM037151">
    <property type="protein sequence ID" value="KAH7842913.1"/>
    <property type="molecule type" value="Genomic_DNA"/>
</dbReference>
<organism evidence="1 2">
    <name type="scientific">Vaccinium darrowii</name>
    <dbReference type="NCBI Taxonomy" id="229202"/>
    <lineage>
        <taxon>Eukaryota</taxon>
        <taxon>Viridiplantae</taxon>
        <taxon>Streptophyta</taxon>
        <taxon>Embryophyta</taxon>
        <taxon>Tracheophyta</taxon>
        <taxon>Spermatophyta</taxon>
        <taxon>Magnoliopsida</taxon>
        <taxon>eudicotyledons</taxon>
        <taxon>Gunneridae</taxon>
        <taxon>Pentapetalae</taxon>
        <taxon>asterids</taxon>
        <taxon>Ericales</taxon>
        <taxon>Ericaceae</taxon>
        <taxon>Vaccinioideae</taxon>
        <taxon>Vaccinieae</taxon>
        <taxon>Vaccinium</taxon>
    </lineage>
</organism>
<comment type="caution">
    <text evidence="1">The sequence shown here is derived from an EMBL/GenBank/DDBJ whole genome shotgun (WGS) entry which is preliminary data.</text>
</comment>
<dbReference type="Proteomes" id="UP000828048">
    <property type="component" value="Chromosome 1"/>
</dbReference>